<evidence type="ECO:0000256" key="1">
    <source>
        <dbReference type="SAM" id="MobiDB-lite"/>
    </source>
</evidence>
<organism evidence="3">
    <name type="scientific">uncultured Caudovirales phage</name>
    <dbReference type="NCBI Taxonomy" id="2100421"/>
    <lineage>
        <taxon>Viruses</taxon>
        <taxon>Duplodnaviria</taxon>
        <taxon>Heunggongvirae</taxon>
        <taxon>Uroviricota</taxon>
        <taxon>Caudoviricetes</taxon>
        <taxon>Peduoviridae</taxon>
        <taxon>Maltschvirus</taxon>
        <taxon>Maltschvirus maltsch</taxon>
    </lineage>
</organism>
<name>A0A6J5QU63_9CAUD</name>
<dbReference type="PROSITE" id="PS50008">
    <property type="entry name" value="PIPLC_Y_DOMAIN"/>
    <property type="match status" value="1"/>
</dbReference>
<dbReference type="EMBL" id="LR797120">
    <property type="protein sequence ID" value="CAB4188159.1"/>
    <property type="molecule type" value="Genomic_DNA"/>
</dbReference>
<gene>
    <name evidence="3" type="ORF">UFOVP1165_52</name>
</gene>
<evidence type="ECO:0000313" key="3">
    <source>
        <dbReference type="EMBL" id="CAB4188159.1"/>
    </source>
</evidence>
<feature type="region of interest" description="Disordered" evidence="1">
    <location>
        <begin position="178"/>
        <end position="200"/>
    </location>
</feature>
<dbReference type="InterPro" id="IPR001711">
    <property type="entry name" value="PLipase_C_Pinositol-sp_Y"/>
</dbReference>
<protein>
    <recommendedName>
        <fullName evidence="2">PI-PLC Y-box domain-containing protein</fullName>
    </recommendedName>
</protein>
<evidence type="ECO:0000259" key="2">
    <source>
        <dbReference type="PROSITE" id="PS50008"/>
    </source>
</evidence>
<dbReference type="GO" id="GO:0006629">
    <property type="term" value="P:lipid metabolic process"/>
    <property type="evidence" value="ECO:0007669"/>
    <property type="project" value="InterPro"/>
</dbReference>
<reference evidence="3" key="1">
    <citation type="submission" date="2020-05" db="EMBL/GenBank/DDBJ databases">
        <authorList>
            <person name="Chiriac C."/>
            <person name="Salcher M."/>
            <person name="Ghai R."/>
            <person name="Kavagutti S V."/>
        </authorList>
    </citation>
    <scope>NUCLEOTIDE SEQUENCE</scope>
</reference>
<dbReference type="GO" id="GO:0004435">
    <property type="term" value="F:phosphatidylinositol-4,5-bisphosphate phospholipase C activity"/>
    <property type="evidence" value="ECO:0007669"/>
    <property type="project" value="InterPro"/>
</dbReference>
<proteinExistence type="predicted"/>
<dbReference type="GO" id="GO:0035556">
    <property type="term" value="P:intracellular signal transduction"/>
    <property type="evidence" value="ECO:0007669"/>
    <property type="project" value="InterPro"/>
</dbReference>
<feature type="domain" description="PI-PLC Y-box" evidence="2">
    <location>
        <begin position="14"/>
        <end position="75"/>
    </location>
</feature>
<sequence length="200" mass="22277">MHILEARRPHVRFETKAEAYVDAEGHTQYRNKYFVTVTPAGGNGKDQLYQVAEEWLNGLRQKAMNQSSIDADLYMSWHGHFSNMFDLFKQGEEMTTDGTPLRACMAFNPSQIAAAESVKIFSLEALAGASESEIMAIGIGGRDMKNKAEKVLQQLSEGRVAEENAALRLKLSQMEDRMAELEAAQPVKRGPGRPRQDEAA</sequence>
<accession>A0A6J5QU63</accession>